<protein>
    <submittedName>
        <fullName evidence="2">Uncharacterized protein</fullName>
    </submittedName>
</protein>
<comment type="caution">
    <text evidence="2">The sequence shown here is derived from an EMBL/GenBank/DDBJ whole genome shotgun (WGS) entry which is preliminary data.</text>
</comment>
<organism evidence="2 3">
    <name type="scientific">Moelleriella libera RCEF 2490</name>
    <dbReference type="NCBI Taxonomy" id="1081109"/>
    <lineage>
        <taxon>Eukaryota</taxon>
        <taxon>Fungi</taxon>
        <taxon>Dikarya</taxon>
        <taxon>Ascomycota</taxon>
        <taxon>Pezizomycotina</taxon>
        <taxon>Sordariomycetes</taxon>
        <taxon>Hypocreomycetidae</taxon>
        <taxon>Hypocreales</taxon>
        <taxon>Clavicipitaceae</taxon>
        <taxon>Moelleriella</taxon>
    </lineage>
</organism>
<accession>A0A167XSM4</accession>
<name>A0A167XSM4_9HYPO</name>
<keyword evidence="3" id="KW-1185">Reference proteome</keyword>
<evidence type="ECO:0000313" key="2">
    <source>
        <dbReference type="EMBL" id="KZZ90424.1"/>
    </source>
</evidence>
<evidence type="ECO:0000313" key="3">
    <source>
        <dbReference type="Proteomes" id="UP000078544"/>
    </source>
</evidence>
<feature type="region of interest" description="Disordered" evidence="1">
    <location>
        <begin position="53"/>
        <end position="134"/>
    </location>
</feature>
<dbReference type="AlphaFoldDB" id="A0A167XSM4"/>
<feature type="compositionally biased region" description="Acidic residues" evidence="1">
    <location>
        <begin position="79"/>
        <end position="90"/>
    </location>
</feature>
<dbReference type="Proteomes" id="UP000078544">
    <property type="component" value="Unassembled WGS sequence"/>
</dbReference>
<proteinExistence type="predicted"/>
<sequence length="241" mass="26395">MLLPSKTSHNPQARLLTSSIDDAEGTQAHDFISRPSRRCRLLFLSIPKPASQHVVPPRLAPISGNAGRPLVHQKRRLDGDDDDDDDDDDNSNSSDISNDDTKFFEEGNSFCPLESAQRPRETYPSPAAIPPTPAADVELPEGMILREMTAWIDALPERMFGSLGGAGNELKMPRRSSDGRRLTWEKLAEELARSPRRARLPRQVAAGSLPAANLMGLVTPREKFGAEVNGTSGGFTGYFFS</sequence>
<evidence type="ECO:0000256" key="1">
    <source>
        <dbReference type="SAM" id="MobiDB-lite"/>
    </source>
</evidence>
<feature type="region of interest" description="Disordered" evidence="1">
    <location>
        <begin position="1"/>
        <end position="21"/>
    </location>
</feature>
<dbReference type="EMBL" id="AZGY01000021">
    <property type="protein sequence ID" value="KZZ90424.1"/>
    <property type="molecule type" value="Genomic_DNA"/>
</dbReference>
<feature type="compositionally biased region" description="Polar residues" evidence="1">
    <location>
        <begin position="1"/>
        <end position="20"/>
    </location>
</feature>
<reference evidence="2 3" key="1">
    <citation type="journal article" date="2016" name="Genome Biol. Evol.">
        <title>Divergent and convergent evolution of fungal pathogenicity.</title>
        <authorList>
            <person name="Shang Y."/>
            <person name="Xiao G."/>
            <person name="Zheng P."/>
            <person name="Cen K."/>
            <person name="Zhan S."/>
            <person name="Wang C."/>
        </authorList>
    </citation>
    <scope>NUCLEOTIDE SEQUENCE [LARGE SCALE GENOMIC DNA]</scope>
    <source>
        <strain evidence="2 3">RCEF 2490</strain>
    </source>
</reference>
<gene>
    <name evidence="2" type="ORF">AAL_07110</name>
</gene>